<dbReference type="RefSeq" id="WP_160426593.1">
    <property type="nucleotide sequence ID" value="NZ_WSTA01000089.1"/>
</dbReference>
<dbReference type="GO" id="GO:0003677">
    <property type="term" value="F:DNA binding"/>
    <property type="evidence" value="ECO:0007669"/>
    <property type="project" value="UniProtKB-KW"/>
</dbReference>
<dbReference type="SUPFAM" id="SSF46955">
    <property type="entry name" value="Putative DNA-binding domain"/>
    <property type="match status" value="1"/>
</dbReference>
<proteinExistence type="predicted"/>
<evidence type="ECO:0000259" key="1">
    <source>
        <dbReference type="Pfam" id="PF12728"/>
    </source>
</evidence>
<dbReference type="NCBIfam" id="TIGR01764">
    <property type="entry name" value="excise"/>
    <property type="match status" value="1"/>
</dbReference>
<dbReference type="Proteomes" id="UP000438182">
    <property type="component" value="Unassembled WGS sequence"/>
</dbReference>
<comment type="caution">
    <text evidence="2">The sequence shown here is derived from an EMBL/GenBank/DDBJ whole genome shotgun (WGS) entry which is preliminary data.</text>
</comment>
<reference evidence="2 3" key="1">
    <citation type="submission" date="2019-12" db="EMBL/GenBank/DDBJ databases">
        <authorList>
            <person name="Kim Y.S."/>
        </authorList>
    </citation>
    <scope>NUCLEOTIDE SEQUENCE [LARGE SCALE GENOMIC DNA]</scope>
    <source>
        <strain evidence="2 3">MMS17-SY077</strain>
    </source>
</reference>
<dbReference type="EMBL" id="WSTA01000089">
    <property type="protein sequence ID" value="MWB99937.1"/>
    <property type="molecule type" value="Genomic_DNA"/>
</dbReference>
<organism evidence="2 3">
    <name type="scientific">Agromyces seonyuensis</name>
    <dbReference type="NCBI Taxonomy" id="2662446"/>
    <lineage>
        <taxon>Bacteria</taxon>
        <taxon>Bacillati</taxon>
        <taxon>Actinomycetota</taxon>
        <taxon>Actinomycetes</taxon>
        <taxon>Micrococcales</taxon>
        <taxon>Microbacteriaceae</taxon>
        <taxon>Agromyces</taxon>
    </lineage>
</organism>
<feature type="domain" description="Helix-turn-helix" evidence="1">
    <location>
        <begin position="11"/>
        <end position="58"/>
    </location>
</feature>
<dbReference type="AlphaFoldDB" id="A0A6I4P7Y8"/>
<dbReference type="InterPro" id="IPR010093">
    <property type="entry name" value="SinI_DNA-bd"/>
</dbReference>
<sequence length="91" mass="10229">MTTDASALGRFLSVAEAAELLAVSTEVVHALIQSGELPAIQLQRDLWRIESSHLEAFIDVKYDENEALQRWNQAQFADVTEFAEARRRRGA</sequence>
<protein>
    <submittedName>
        <fullName evidence="2">Excisionase family DNA-binding protein</fullName>
    </submittedName>
</protein>
<dbReference type="InterPro" id="IPR009061">
    <property type="entry name" value="DNA-bd_dom_put_sf"/>
</dbReference>
<gene>
    <name evidence="2" type="ORF">GB864_15430</name>
</gene>
<keyword evidence="3" id="KW-1185">Reference proteome</keyword>
<name>A0A6I4P7Y8_9MICO</name>
<accession>A0A6I4P7Y8</accession>
<dbReference type="Pfam" id="PF12728">
    <property type="entry name" value="HTH_17"/>
    <property type="match status" value="1"/>
</dbReference>
<evidence type="ECO:0000313" key="2">
    <source>
        <dbReference type="EMBL" id="MWB99937.1"/>
    </source>
</evidence>
<keyword evidence="2" id="KW-0238">DNA-binding</keyword>
<dbReference type="InterPro" id="IPR041657">
    <property type="entry name" value="HTH_17"/>
</dbReference>
<evidence type="ECO:0000313" key="3">
    <source>
        <dbReference type="Proteomes" id="UP000438182"/>
    </source>
</evidence>